<dbReference type="PANTHER" id="PTHR34308:SF1">
    <property type="entry name" value="COBALAMIN BIOSYNTHESIS PROTEIN CBIB"/>
    <property type="match status" value="1"/>
</dbReference>
<dbReference type="Proteomes" id="UP000070617">
    <property type="component" value="Unassembled WGS sequence"/>
</dbReference>
<dbReference type="RefSeq" id="WP_008801936.1">
    <property type="nucleotide sequence ID" value="NZ_KQ956554.1"/>
</dbReference>
<feature type="transmembrane region" description="Helical" evidence="9">
    <location>
        <begin position="149"/>
        <end position="170"/>
    </location>
</feature>
<dbReference type="InterPro" id="IPR004485">
    <property type="entry name" value="Cobalamin_biosynth_CobD/CbiB"/>
</dbReference>
<evidence type="ECO:0000313" key="11">
    <source>
        <dbReference type="Proteomes" id="UP000070617"/>
    </source>
</evidence>
<keyword evidence="7 9" id="KW-1133">Transmembrane helix</keyword>
<dbReference type="UniPathway" id="UPA00148"/>
<keyword evidence="8 9" id="KW-0472">Membrane</keyword>
<dbReference type="GO" id="GO:0015420">
    <property type="term" value="F:ABC-type vitamin B12 transporter activity"/>
    <property type="evidence" value="ECO:0007669"/>
    <property type="project" value="UniProtKB-UniRule"/>
</dbReference>
<proteinExistence type="inferred from homology"/>
<gene>
    <name evidence="9" type="primary">cobD</name>
    <name evidence="10" type="ORF">HMPREF3206_01241</name>
</gene>
<comment type="subcellular location">
    <subcellularLocation>
        <location evidence="1 9">Cell membrane</location>
        <topology evidence="1 9">Multi-pass membrane protein</topology>
    </subcellularLocation>
</comment>
<evidence type="ECO:0000256" key="8">
    <source>
        <dbReference type="ARBA" id="ARBA00023136"/>
    </source>
</evidence>
<evidence type="ECO:0000256" key="3">
    <source>
        <dbReference type="ARBA" id="ARBA00006263"/>
    </source>
</evidence>
<comment type="caution">
    <text evidence="9">Lacks conserved residue(s) required for the propagation of feature annotation.</text>
</comment>
<dbReference type="HAMAP" id="MF_00024">
    <property type="entry name" value="CobD_CbiB"/>
    <property type="match status" value="1"/>
</dbReference>
<dbReference type="GO" id="GO:0005886">
    <property type="term" value="C:plasma membrane"/>
    <property type="evidence" value="ECO:0007669"/>
    <property type="project" value="UniProtKB-SubCell"/>
</dbReference>
<sequence length="320" mass="36522">MIFIFRYSFAYFLDLVFGDPYWFPHPVRFIGKWISSLEKILYRFSNKYYSGVFLWFATCAITFIISFYLAKNEYLEIFFLYTSLATKSLAMEGKKVIRLLEEGDLDKAKKELSYLVSRDTKEMDEEQISMSTLETIAENTVDGVISPMFYAFIGSHFHFLGVSLALPFAMTYKAINTLDSMVGYQTEQYNLFGRFSAKMDDIANWIPARLAGGIFIPLAAWILGFQAKKSYQIFQRDGNKHASPNSGQSEAAYAGALGVQFGGKIFYFGEAYEKQKIGDALFPFSVEIVRRGVKLLYGTSFCACILFILLGGLYHGFTWR</sequence>
<dbReference type="AlphaFoldDB" id="A0A133NBK9"/>
<dbReference type="NCBIfam" id="TIGR00380">
    <property type="entry name" value="cobal_cbiB"/>
    <property type="match status" value="1"/>
</dbReference>
<feature type="transmembrane region" description="Helical" evidence="9">
    <location>
        <begin position="295"/>
        <end position="317"/>
    </location>
</feature>
<dbReference type="STRING" id="134605.HMPREF3206_01241"/>
<keyword evidence="6 9" id="KW-0812">Transmembrane</keyword>
<organism evidence="10 11">
    <name type="scientific">Fusobacterium equinum</name>
    <dbReference type="NCBI Taxonomy" id="134605"/>
    <lineage>
        <taxon>Bacteria</taxon>
        <taxon>Fusobacteriati</taxon>
        <taxon>Fusobacteriota</taxon>
        <taxon>Fusobacteriia</taxon>
        <taxon>Fusobacteriales</taxon>
        <taxon>Fusobacteriaceae</taxon>
        <taxon>Fusobacterium</taxon>
    </lineage>
</organism>
<dbReference type="PATRIC" id="fig|134605.3.peg.1227"/>
<evidence type="ECO:0000256" key="9">
    <source>
        <dbReference type="HAMAP-Rule" id="MF_00024"/>
    </source>
</evidence>
<protein>
    <recommendedName>
        <fullName evidence="9">Cobalamin biosynthesis protein CobD</fullName>
    </recommendedName>
</protein>
<feature type="transmembrane region" description="Helical" evidence="9">
    <location>
        <begin position="48"/>
        <end position="68"/>
    </location>
</feature>
<name>A0A133NBK9_9FUSO</name>
<dbReference type="GO" id="GO:0009236">
    <property type="term" value="P:cobalamin biosynthetic process"/>
    <property type="evidence" value="ECO:0007669"/>
    <property type="project" value="UniProtKB-UniRule"/>
</dbReference>
<comment type="pathway">
    <text evidence="2 9">Cofactor biosynthesis; adenosylcobalamin biosynthesis.</text>
</comment>
<evidence type="ECO:0000256" key="2">
    <source>
        <dbReference type="ARBA" id="ARBA00004953"/>
    </source>
</evidence>
<dbReference type="GO" id="GO:0048472">
    <property type="term" value="F:threonine-phosphate decarboxylase activity"/>
    <property type="evidence" value="ECO:0007669"/>
    <property type="project" value="InterPro"/>
</dbReference>
<feature type="transmembrane region" description="Helical" evidence="9">
    <location>
        <begin position="206"/>
        <end position="225"/>
    </location>
</feature>
<evidence type="ECO:0000256" key="1">
    <source>
        <dbReference type="ARBA" id="ARBA00004651"/>
    </source>
</evidence>
<evidence type="ECO:0000313" key="10">
    <source>
        <dbReference type="EMBL" id="KXA13675.1"/>
    </source>
</evidence>
<evidence type="ECO:0000256" key="7">
    <source>
        <dbReference type="ARBA" id="ARBA00022989"/>
    </source>
</evidence>
<comment type="function">
    <text evidence="9">Converts cobyric acid to cobinamide by the addition of aminopropanol on the F carboxylic group.</text>
</comment>
<accession>A0A133NBK9</accession>
<dbReference type="PANTHER" id="PTHR34308">
    <property type="entry name" value="COBALAMIN BIOSYNTHESIS PROTEIN CBIB"/>
    <property type="match status" value="1"/>
</dbReference>
<comment type="caution">
    <text evidence="10">The sequence shown here is derived from an EMBL/GenBank/DDBJ whole genome shotgun (WGS) entry which is preliminary data.</text>
</comment>
<keyword evidence="11" id="KW-1185">Reference proteome</keyword>
<evidence type="ECO:0000256" key="6">
    <source>
        <dbReference type="ARBA" id="ARBA00022692"/>
    </source>
</evidence>
<dbReference type="EMBL" id="LRPX01000062">
    <property type="protein sequence ID" value="KXA13675.1"/>
    <property type="molecule type" value="Genomic_DNA"/>
</dbReference>
<keyword evidence="4 9" id="KW-1003">Cell membrane</keyword>
<comment type="similarity">
    <text evidence="3 9">Belongs to the CobD/CbiB family.</text>
</comment>
<keyword evidence="5 9" id="KW-0169">Cobalamin biosynthesis</keyword>
<evidence type="ECO:0000256" key="4">
    <source>
        <dbReference type="ARBA" id="ARBA00022475"/>
    </source>
</evidence>
<reference evidence="11" key="1">
    <citation type="submission" date="2016-01" db="EMBL/GenBank/DDBJ databases">
        <authorList>
            <person name="Mitreva M."/>
            <person name="Pepin K.H."/>
            <person name="Mihindukulasuriya K.A."/>
            <person name="Fulton R."/>
            <person name="Fronick C."/>
            <person name="O'Laughlin M."/>
            <person name="Miner T."/>
            <person name="Herter B."/>
            <person name="Rosa B.A."/>
            <person name="Cordes M."/>
            <person name="Tomlinson C."/>
            <person name="Wollam A."/>
            <person name="Palsikar V.B."/>
            <person name="Mardis E.R."/>
            <person name="Wilson R.K."/>
        </authorList>
    </citation>
    <scope>NUCLEOTIDE SEQUENCE [LARGE SCALE GENOMIC DNA]</scope>
    <source>
        <strain evidence="11">CMW8396</strain>
    </source>
</reference>
<dbReference type="Pfam" id="PF03186">
    <property type="entry name" value="CobD_Cbib"/>
    <property type="match status" value="1"/>
</dbReference>
<evidence type="ECO:0000256" key="5">
    <source>
        <dbReference type="ARBA" id="ARBA00022573"/>
    </source>
</evidence>